<proteinExistence type="predicted"/>
<evidence type="ECO:0000256" key="2">
    <source>
        <dbReference type="SAM" id="SignalP"/>
    </source>
</evidence>
<keyword evidence="2" id="KW-0732">Signal</keyword>
<feature type="chain" id="PRO_5024872961" description="PEP-CTERM protein-sorting domain-containing protein" evidence="2">
    <location>
        <begin position="22"/>
        <end position="206"/>
    </location>
</feature>
<evidence type="ECO:0008006" key="5">
    <source>
        <dbReference type="Google" id="ProtNLM"/>
    </source>
</evidence>
<feature type="signal peptide" evidence="2">
    <location>
        <begin position="1"/>
        <end position="21"/>
    </location>
</feature>
<gene>
    <name evidence="3" type="ORF">So717_38320</name>
</gene>
<dbReference type="AlphaFoldDB" id="A0A640VVM6"/>
<name>A0A640VVM6_9RHOB</name>
<sequence length="206" mass="21807">MRTFFVCGAAAVCLAMQPVQAAVVDGMVTGGDGSFEQIVNTTGLMVGENNQQIDRLFAFNEKQSITLGADLVTDIGGTIAAGTTISSHYVFFDPASESFQDGYVDFDSNILGIITSVDLLIDSDFLGADDVTYLSPDLRGIEAPDDVSIDPGNLSRVLVDWAANDPGDYIRIITGIEPAVIPIPATGLLLVGGLGLMAMTRRRRKA</sequence>
<evidence type="ECO:0000256" key="1">
    <source>
        <dbReference type="SAM" id="Phobius"/>
    </source>
</evidence>
<keyword evidence="1" id="KW-0812">Transmembrane</keyword>
<feature type="transmembrane region" description="Helical" evidence="1">
    <location>
        <begin position="179"/>
        <end position="199"/>
    </location>
</feature>
<accession>A0A640VVM6</accession>
<keyword evidence="4" id="KW-1185">Reference proteome</keyword>
<dbReference type="Proteomes" id="UP000436522">
    <property type="component" value="Unassembled WGS sequence"/>
</dbReference>
<evidence type="ECO:0000313" key="4">
    <source>
        <dbReference type="Proteomes" id="UP000436522"/>
    </source>
</evidence>
<organism evidence="3 4">
    <name type="scientific">Roseobacter cerasinus</name>
    <dbReference type="NCBI Taxonomy" id="2602289"/>
    <lineage>
        <taxon>Bacteria</taxon>
        <taxon>Pseudomonadati</taxon>
        <taxon>Pseudomonadota</taxon>
        <taxon>Alphaproteobacteria</taxon>
        <taxon>Rhodobacterales</taxon>
        <taxon>Roseobacteraceae</taxon>
        <taxon>Roseobacter</taxon>
    </lineage>
</organism>
<keyword evidence="1" id="KW-0472">Membrane</keyword>
<reference evidence="3 4" key="1">
    <citation type="submission" date="2019-12" db="EMBL/GenBank/DDBJ databases">
        <title>Roseobacter cerasinus sp. nov., isolated from seawater around aquaculture.</title>
        <authorList>
            <person name="Muramatsu S."/>
            <person name="Takabe Y."/>
            <person name="Mori K."/>
            <person name="Takaichi S."/>
            <person name="Hanada S."/>
        </authorList>
    </citation>
    <scope>NUCLEOTIDE SEQUENCE [LARGE SCALE GENOMIC DNA]</scope>
    <source>
        <strain evidence="3 4">AI77</strain>
    </source>
</reference>
<keyword evidence="1" id="KW-1133">Transmembrane helix</keyword>
<dbReference type="EMBL" id="BLIV01000009">
    <property type="protein sequence ID" value="GFE52079.1"/>
    <property type="molecule type" value="Genomic_DNA"/>
</dbReference>
<evidence type="ECO:0000313" key="3">
    <source>
        <dbReference type="EMBL" id="GFE52079.1"/>
    </source>
</evidence>
<protein>
    <recommendedName>
        <fullName evidence="5">PEP-CTERM protein-sorting domain-containing protein</fullName>
    </recommendedName>
</protein>
<comment type="caution">
    <text evidence="3">The sequence shown here is derived from an EMBL/GenBank/DDBJ whole genome shotgun (WGS) entry which is preliminary data.</text>
</comment>